<dbReference type="GO" id="GO:0004553">
    <property type="term" value="F:hydrolase activity, hydrolyzing O-glycosyl compounds"/>
    <property type="evidence" value="ECO:0007669"/>
    <property type="project" value="UniProtKB-ARBA"/>
</dbReference>
<dbReference type="Proteomes" id="UP000053260">
    <property type="component" value="Unassembled WGS sequence"/>
</dbReference>
<evidence type="ECO:0000259" key="1">
    <source>
        <dbReference type="Pfam" id="PF00723"/>
    </source>
</evidence>
<dbReference type="Pfam" id="PF19291">
    <property type="entry name" value="TREH_N"/>
    <property type="match status" value="1"/>
</dbReference>
<dbReference type="RefSeq" id="WP_067032980.1">
    <property type="nucleotide sequence ID" value="NZ_KQ949116.1"/>
</dbReference>
<organism evidence="3 4">
    <name type="scientific">Streptomyces dysideae</name>
    <dbReference type="NCBI Taxonomy" id="909626"/>
    <lineage>
        <taxon>Bacteria</taxon>
        <taxon>Bacillati</taxon>
        <taxon>Actinomycetota</taxon>
        <taxon>Actinomycetes</taxon>
        <taxon>Kitasatosporales</taxon>
        <taxon>Streptomycetaceae</taxon>
        <taxon>Streptomyces</taxon>
    </lineage>
</organism>
<dbReference type="AlphaFoldDB" id="A0A124IDK8"/>
<dbReference type="Gene3D" id="1.50.10.10">
    <property type="match status" value="1"/>
</dbReference>
<dbReference type="EMBL" id="LMXB01000111">
    <property type="protein sequence ID" value="KUO15471.1"/>
    <property type="molecule type" value="Genomic_DNA"/>
</dbReference>
<sequence>MGTSPRTDRHRHRPAVSRAGGYAPLRDYAVIGDGRAAALVARDGSVDWLGLPDMDSPAVFGAALDADRGGRFLLEPAVPYRSERRYLPGTNVLETTFVTQQGTARVTDALTLHDEVALAPMRELQRRVDGVSGAVPMRWSVQPRFGYGTRTTRLVRRDGVPVATAGADALAICAWEAGEPRCEGDAISGNFLAAPGGSALIAMPFAHQEPLVLPARAECDARLERTCAAWRRWADDRIYTGRWHQAVMRSLLTLKLLVFAPSGAVAAAMTTSLPEHLGGERNWDNRYSWVRDSAFTLAAFLRLGCPAEAHAYFWWLMHASQLTHPRLQVLYRLDGGAHTTERTLPWEGYRGSSPVRIGNAAAHQTQLDTYGELMQTAWLHAQTAGRLDADVARRLAELADLVCATWQDPDSGIWEVRSTPRHFTQSKMMCWVALDRAAHLAERRWIPDRHLDRWYSAREEIATFIETGCVSPRRNCYVRSAGSEDLDAAVLLGHLYGYDGDVQRMRATIKAVGQELRHGPFVDRYSGEDGLIGPEGAFLACSFWLAESLARTGQLTQATELMDDLVHLANDVGLYSEEIDAATGDFLGNLPQGLSHLALISAACAIDAAGKEAGR</sequence>
<dbReference type="STRING" id="909626.AQJ91_40980"/>
<name>A0A124IDK8_9ACTN</name>
<dbReference type="InterPro" id="IPR045582">
    <property type="entry name" value="Trehalase-like_N"/>
</dbReference>
<dbReference type="InterPro" id="IPR011613">
    <property type="entry name" value="GH15-like"/>
</dbReference>
<dbReference type="PANTHER" id="PTHR31616:SF0">
    <property type="entry name" value="GLUCAN 1,4-ALPHA-GLUCOSIDASE"/>
    <property type="match status" value="1"/>
</dbReference>
<comment type="caution">
    <text evidence="3">The sequence shown here is derived from an EMBL/GenBank/DDBJ whole genome shotgun (WGS) entry which is preliminary data.</text>
</comment>
<keyword evidence="3" id="KW-0378">Hydrolase</keyword>
<dbReference type="Pfam" id="PF00723">
    <property type="entry name" value="Glyco_hydro_15"/>
    <property type="match status" value="1"/>
</dbReference>
<proteinExistence type="predicted"/>
<dbReference type="GO" id="GO:0005975">
    <property type="term" value="P:carbohydrate metabolic process"/>
    <property type="evidence" value="ECO:0007669"/>
    <property type="project" value="InterPro"/>
</dbReference>
<accession>A0A124IDK8</accession>
<evidence type="ECO:0000313" key="3">
    <source>
        <dbReference type="EMBL" id="KUO15471.1"/>
    </source>
</evidence>
<protein>
    <submittedName>
        <fullName evidence="3">Glycosyl hydrolase</fullName>
    </submittedName>
</protein>
<dbReference type="SUPFAM" id="SSF48208">
    <property type="entry name" value="Six-hairpin glycosidases"/>
    <property type="match status" value="1"/>
</dbReference>
<feature type="domain" description="GH15-like" evidence="1">
    <location>
        <begin position="244"/>
        <end position="603"/>
    </location>
</feature>
<dbReference type="InterPro" id="IPR012341">
    <property type="entry name" value="6hp_glycosidase-like_sf"/>
</dbReference>
<evidence type="ECO:0000313" key="4">
    <source>
        <dbReference type="Proteomes" id="UP000053260"/>
    </source>
</evidence>
<evidence type="ECO:0000259" key="2">
    <source>
        <dbReference type="Pfam" id="PF19291"/>
    </source>
</evidence>
<feature type="domain" description="Trehalase-like N-terminal" evidence="2">
    <location>
        <begin position="24"/>
        <end position="163"/>
    </location>
</feature>
<dbReference type="PANTHER" id="PTHR31616">
    <property type="entry name" value="TREHALASE"/>
    <property type="match status" value="1"/>
</dbReference>
<gene>
    <name evidence="3" type="ORF">AQJ91_40980</name>
</gene>
<dbReference type="OrthoDB" id="3902805at2"/>
<keyword evidence="4" id="KW-1185">Reference proteome</keyword>
<dbReference type="InterPro" id="IPR008928">
    <property type="entry name" value="6-hairpin_glycosidase_sf"/>
</dbReference>
<reference evidence="3 4" key="1">
    <citation type="submission" date="2015-10" db="EMBL/GenBank/DDBJ databases">
        <title>Draft genome sequence of Streptomyces sp. RV15, isolated from a marine sponge.</title>
        <authorList>
            <person name="Ruckert C."/>
            <person name="Abdelmohsen U.R."/>
            <person name="Winkler A."/>
            <person name="Hentschel U."/>
            <person name="Kalinowski J."/>
            <person name="Kampfer P."/>
            <person name="Glaeser S."/>
        </authorList>
    </citation>
    <scope>NUCLEOTIDE SEQUENCE [LARGE SCALE GENOMIC DNA]</scope>
    <source>
        <strain evidence="3 4">RV15</strain>
    </source>
</reference>